<keyword evidence="1" id="KW-0812">Transmembrane</keyword>
<feature type="transmembrane region" description="Helical" evidence="1">
    <location>
        <begin position="12"/>
        <end position="34"/>
    </location>
</feature>
<comment type="caution">
    <text evidence="2">The sequence shown here is derived from an EMBL/GenBank/DDBJ whole genome shotgun (WGS) entry which is preliminary data.</text>
</comment>
<keyword evidence="1" id="KW-0472">Membrane</keyword>
<gene>
    <name evidence="2" type="ORF">VB248_18945</name>
</gene>
<protein>
    <submittedName>
        <fullName evidence="2">Uncharacterized protein</fullName>
    </submittedName>
</protein>
<accession>A0ABU5QF62</accession>
<evidence type="ECO:0000256" key="1">
    <source>
        <dbReference type="SAM" id="Phobius"/>
    </source>
</evidence>
<keyword evidence="1" id="KW-1133">Transmembrane helix</keyword>
<dbReference type="RefSeq" id="WP_323298393.1">
    <property type="nucleotide sequence ID" value="NZ_JAYFUM010000025.1"/>
</dbReference>
<dbReference type="EMBL" id="JAYFUM010000025">
    <property type="protein sequence ID" value="MEA5141238.1"/>
    <property type="molecule type" value="Genomic_DNA"/>
</dbReference>
<keyword evidence="3" id="KW-1185">Reference proteome</keyword>
<evidence type="ECO:0000313" key="2">
    <source>
        <dbReference type="EMBL" id="MEA5141238.1"/>
    </source>
</evidence>
<reference evidence="2 3" key="1">
    <citation type="submission" date="2023-12" db="EMBL/GenBank/DDBJ databases">
        <title>Novel species of the genus Arcicella isolated from rivers.</title>
        <authorList>
            <person name="Lu H."/>
        </authorList>
    </citation>
    <scope>NUCLEOTIDE SEQUENCE [LARGE SCALE GENOMIC DNA]</scope>
    <source>
        <strain evidence="2 3">KCTC 23307</strain>
    </source>
</reference>
<sequence length="150" mass="17107">MINKEIKRELYSLGKIIGGFIIVVMLLILFSVLFKSPEKPFAEFYITDFSKPITFIDSSSAEHRDVHAAILIKITGVLDSNASITYGSNRKKYLKVKPTEMMDDGGAYELTKGKINIDVRNDYYQGDTIRILFTPKGCKKGWLRIKTKIY</sequence>
<evidence type="ECO:0000313" key="3">
    <source>
        <dbReference type="Proteomes" id="UP001302949"/>
    </source>
</evidence>
<organism evidence="2 3">
    <name type="scientific">Arcicella rigui</name>
    <dbReference type="NCBI Taxonomy" id="797020"/>
    <lineage>
        <taxon>Bacteria</taxon>
        <taxon>Pseudomonadati</taxon>
        <taxon>Bacteroidota</taxon>
        <taxon>Cytophagia</taxon>
        <taxon>Cytophagales</taxon>
        <taxon>Flectobacillaceae</taxon>
        <taxon>Arcicella</taxon>
    </lineage>
</organism>
<proteinExistence type="predicted"/>
<name>A0ABU5QF62_9BACT</name>
<dbReference type="Proteomes" id="UP001302949">
    <property type="component" value="Unassembled WGS sequence"/>
</dbReference>